<dbReference type="AlphaFoldDB" id="A0A2W1K3N5"/>
<dbReference type="InterPro" id="IPR058891">
    <property type="entry name" value="CPPA"/>
</dbReference>
<sequence length="90" mass="9939">MTGGRNTEPELTNDRARREWQWLCREVGETVARATIAALPGNRRPYPLNVARALGVALPPEEKLPPLFVPADESVMNAALAQARQVLHGR</sequence>
<name>A0A2W1K3N5_ACIFR</name>
<evidence type="ECO:0000313" key="1">
    <source>
        <dbReference type="EMBL" id="PZD81233.1"/>
    </source>
</evidence>
<dbReference type="OrthoDB" id="8965940at2"/>
<dbReference type="Pfam" id="PF25860">
    <property type="entry name" value="CPPA"/>
    <property type="match status" value="1"/>
</dbReference>
<dbReference type="RefSeq" id="WP_012536641.1">
    <property type="nucleotide sequence ID" value="NZ_AP025160.1"/>
</dbReference>
<protein>
    <submittedName>
        <fullName evidence="1">Uncharacterized protein</fullName>
    </submittedName>
</protein>
<reference evidence="1 2" key="1">
    <citation type="submission" date="2018-06" db="EMBL/GenBank/DDBJ databases">
        <title>Draft sequence of Acidithiobacillus ferrooxidans CCM 4253.</title>
        <authorList>
            <person name="Moya-Beltran A."/>
            <person name="Castro M."/>
            <person name="Covarrubias P.C."/>
            <person name="Issotta F."/>
            <person name="Janiczek O."/>
            <person name="Mandl M."/>
            <person name="Kucera J."/>
            <person name="Quatrini R."/>
        </authorList>
    </citation>
    <scope>NUCLEOTIDE SEQUENCE [LARGE SCALE GENOMIC DNA]</scope>
    <source>
        <strain evidence="1 2">CCM 4253</strain>
    </source>
</reference>
<accession>A0A2W1K3N5</accession>
<evidence type="ECO:0000313" key="2">
    <source>
        <dbReference type="Proteomes" id="UP000248886"/>
    </source>
</evidence>
<gene>
    <name evidence="1" type="ORF">DN052_08075</name>
</gene>
<organism evidence="1 2">
    <name type="scientific">Acidithiobacillus ferrooxidans</name>
    <name type="common">Thiobacillus ferrooxidans</name>
    <dbReference type="NCBI Taxonomy" id="920"/>
    <lineage>
        <taxon>Bacteria</taxon>
        <taxon>Pseudomonadati</taxon>
        <taxon>Pseudomonadota</taxon>
        <taxon>Acidithiobacillia</taxon>
        <taxon>Acidithiobacillales</taxon>
        <taxon>Acidithiobacillaceae</taxon>
        <taxon>Acidithiobacillus</taxon>
    </lineage>
</organism>
<proteinExistence type="predicted"/>
<dbReference type="EMBL" id="QKQP01000002">
    <property type="protein sequence ID" value="PZD81233.1"/>
    <property type="molecule type" value="Genomic_DNA"/>
</dbReference>
<dbReference type="Proteomes" id="UP000248886">
    <property type="component" value="Unassembled WGS sequence"/>
</dbReference>
<comment type="caution">
    <text evidence="1">The sequence shown here is derived from an EMBL/GenBank/DDBJ whole genome shotgun (WGS) entry which is preliminary data.</text>
</comment>